<feature type="transmembrane region" description="Helical" evidence="2">
    <location>
        <begin position="386"/>
        <end position="406"/>
    </location>
</feature>
<protein>
    <recommendedName>
        <fullName evidence="2">Protein DETOXIFICATION</fullName>
    </recommendedName>
    <alternativeName>
        <fullName evidence="2">Multidrug and toxic compound extrusion protein</fullName>
    </alternativeName>
</protein>
<evidence type="ECO:0000256" key="2">
    <source>
        <dbReference type="RuleBase" id="RU004914"/>
    </source>
</evidence>
<name>A0A843XD60_COLES</name>
<evidence type="ECO:0000256" key="1">
    <source>
        <dbReference type="ARBA" id="ARBA00010199"/>
    </source>
</evidence>
<feature type="region of interest" description="Disordered" evidence="3">
    <location>
        <begin position="172"/>
        <end position="202"/>
    </location>
</feature>
<keyword evidence="2" id="KW-1133">Transmembrane helix</keyword>
<evidence type="ECO:0000256" key="3">
    <source>
        <dbReference type="SAM" id="MobiDB-lite"/>
    </source>
</evidence>
<accession>A0A843XD60</accession>
<organism evidence="4 5">
    <name type="scientific">Colocasia esculenta</name>
    <name type="common">Wild taro</name>
    <name type="synonym">Arum esculentum</name>
    <dbReference type="NCBI Taxonomy" id="4460"/>
    <lineage>
        <taxon>Eukaryota</taxon>
        <taxon>Viridiplantae</taxon>
        <taxon>Streptophyta</taxon>
        <taxon>Embryophyta</taxon>
        <taxon>Tracheophyta</taxon>
        <taxon>Spermatophyta</taxon>
        <taxon>Magnoliopsida</taxon>
        <taxon>Liliopsida</taxon>
        <taxon>Araceae</taxon>
        <taxon>Aroideae</taxon>
        <taxon>Colocasieae</taxon>
        <taxon>Colocasia</taxon>
    </lineage>
</organism>
<dbReference type="OrthoDB" id="2126698at2759"/>
<dbReference type="PANTHER" id="PTHR11206">
    <property type="entry name" value="MULTIDRUG RESISTANCE PROTEIN"/>
    <property type="match status" value="1"/>
</dbReference>
<keyword evidence="5" id="KW-1185">Reference proteome</keyword>
<feature type="transmembrane region" description="Helical" evidence="2">
    <location>
        <begin position="277"/>
        <end position="301"/>
    </location>
</feature>
<dbReference type="InterPro" id="IPR002528">
    <property type="entry name" value="MATE_fam"/>
</dbReference>
<keyword evidence="2" id="KW-0812">Transmembrane</keyword>
<comment type="caution">
    <text evidence="2">Lacks conserved residue(s) required for the propagation of feature annotation.</text>
</comment>
<comment type="similarity">
    <text evidence="1 2">Belongs to the multi antimicrobial extrusion (MATE) (TC 2.A.66.1) family.</text>
</comment>
<sequence length="513" mass="55916">MNWEQDKVALIFSTSSDVLVAVGKLSTLLAFTILLNNVQPILSGNVGPVLQIAHATELLLNTKAARVILRMSVDLWEEATKGSLQMHLRILTPKGFGSLFVKAFPLCMQVKGVRFVSEGYEEVAAEVTVVTEGDVAVVTGVTVAPLVSHCIGQRICPLCASFGHLHRREKGRGGTSWVSGRDATMGSMTREQHGGGGEEGDQRTTPLLASSGAVAQLECRSDVEQEDGGWRKVWAESKKLWRILGPAIFIRLANYSMNVITQAFAGHLGDLELAAMSIAYTVIVGFNFGLMLGMSSALETLCGQAFGAKKYSMLGVYLQRSWILLLLCATLLLPVYMFAAPILRWTGQADDIAALAGQVAVWSIPLHFGLALLCPMTRFLQCQLKNGTSAVLSGGTLCFHILISWLVVHKLRLGLFAAAMTMNTSWWLFVVLNFLYVVGGGCPWSWKGFSMEALTGLWDFAKLSIASGVMLWDRIKDTMSLFLPDQEVLVKASVSESDGDYHTNEEGNEQDQE</sequence>
<feature type="transmembrane region" description="Helical" evidence="2">
    <location>
        <begin position="426"/>
        <end position="446"/>
    </location>
</feature>
<gene>
    <name evidence="4" type="ORF">Taro_050190</name>
</gene>
<feature type="transmembrane region" description="Helical" evidence="2">
    <location>
        <begin position="322"/>
        <end position="343"/>
    </location>
</feature>
<keyword evidence="2" id="KW-0472">Membrane</keyword>
<dbReference type="GO" id="GO:0015297">
    <property type="term" value="F:antiporter activity"/>
    <property type="evidence" value="ECO:0007669"/>
    <property type="project" value="InterPro"/>
</dbReference>
<dbReference type="EMBL" id="NMUH01007416">
    <property type="protein sequence ID" value="MQM17225.1"/>
    <property type="molecule type" value="Genomic_DNA"/>
</dbReference>
<evidence type="ECO:0000313" key="4">
    <source>
        <dbReference type="EMBL" id="MQM17225.1"/>
    </source>
</evidence>
<dbReference type="GO" id="GO:0016020">
    <property type="term" value="C:membrane"/>
    <property type="evidence" value="ECO:0007669"/>
    <property type="project" value="InterPro"/>
</dbReference>
<dbReference type="Proteomes" id="UP000652761">
    <property type="component" value="Unassembled WGS sequence"/>
</dbReference>
<dbReference type="GO" id="GO:0042910">
    <property type="term" value="F:xenobiotic transmembrane transporter activity"/>
    <property type="evidence" value="ECO:0007669"/>
    <property type="project" value="InterPro"/>
</dbReference>
<dbReference type="Pfam" id="PF01554">
    <property type="entry name" value="MatE"/>
    <property type="match status" value="1"/>
</dbReference>
<reference evidence="4" key="1">
    <citation type="submission" date="2017-07" db="EMBL/GenBank/DDBJ databases">
        <title>Taro Niue Genome Assembly and Annotation.</title>
        <authorList>
            <person name="Atibalentja N."/>
            <person name="Keating K."/>
            <person name="Fields C.J."/>
        </authorList>
    </citation>
    <scope>NUCLEOTIDE SEQUENCE</scope>
    <source>
        <strain evidence="4">Niue_2</strain>
        <tissue evidence="4">Leaf</tissue>
    </source>
</reference>
<dbReference type="AlphaFoldDB" id="A0A843XD60"/>
<feature type="transmembrane region" description="Helical" evidence="2">
    <location>
        <begin position="355"/>
        <end position="374"/>
    </location>
</feature>
<proteinExistence type="inferred from homology"/>
<feature type="transmembrane region" description="Helical" evidence="2">
    <location>
        <begin position="240"/>
        <end position="257"/>
    </location>
</feature>
<comment type="caution">
    <text evidence="4">The sequence shown here is derived from an EMBL/GenBank/DDBJ whole genome shotgun (WGS) entry which is preliminary data.</text>
</comment>
<evidence type="ECO:0000313" key="5">
    <source>
        <dbReference type="Proteomes" id="UP000652761"/>
    </source>
</evidence>